<dbReference type="Proteomes" id="UP000179157">
    <property type="component" value="Unassembled WGS sequence"/>
</dbReference>
<gene>
    <name evidence="1" type="ORF">A2Z21_03565</name>
</gene>
<dbReference type="AlphaFoldDB" id="A0A1F5UZ35"/>
<reference evidence="1 2" key="1">
    <citation type="journal article" date="2016" name="Nat. Commun.">
        <title>Thousands of microbial genomes shed light on interconnected biogeochemical processes in an aquifer system.</title>
        <authorList>
            <person name="Anantharaman K."/>
            <person name="Brown C.T."/>
            <person name="Hug L.A."/>
            <person name="Sharon I."/>
            <person name="Castelle C.J."/>
            <person name="Probst A.J."/>
            <person name="Thomas B.C."/>
            <person name="Singh A."/>
            <person name="Wilkins M.J."/>
            <person name="Karaoz U."/>
            <person name="Brodie E.L."/>
            <person name="Williams K.H."/>
            <person name="Hubbard S.S."/>
            <person name="Banfield J.F."/>
        </authorList>
    </citation>
    <scope>NUCLEOTIDE SEQUENCE [LARGE SCALE GENOMIC DNA]</scope>
    <source>
        <strain evidence="2">RBG_16_55_9</strain>
    </source>
</reference>
<accession>A0A1F5UZ35</accession>
<evidence type="ECO:0000313" key="1">
    <source>
        <dbReference type="EMBL" id="OGF56439.1"/>
    </source>
</evidence>
<proteinExistence type="predicted"/>
<protein>
    <submittedName>
        <fullName evidence="1">Uncharacterized protein</fullName>
    </submittedName>
</protein>
<organism evidence="1 2">
    <name type="scientific">Fraserbacteria sp. (strain RBG_16_55_9)</name>
    <dbReference type="NCBI Taxonomy" id="1817864"/>
    <lineage>
        <taxon>Bacteria</taxon>
        <taxon>Candidatus Fraseribacteriota</taxon>
    </lineage>
</organism>
<dbReference type="EMBL" id="MFGX01000035">
    <property type="protein sequence ID" value="OGF56439.1"/>
    <property type="molecule type" value="Genomic_DNA"/>
</dbReference>
<comment type="caution">
    <text evidence="1">The sequence shown here is derived from an EMBL/GenBank/DDBJ whole genome shotgun (WGS) entry which is preliminary data.</text>
</comment>
<sequence length="92" mass="10347">MTTQAKTTNRLEQMFQIDEITTQGQYVNRQTGHLLIVDEQVEKALNVGGSLFSRFISTDSAALEYVKVSENPHLPFDETRIKVASLSLPVCF</sequence>
<evidence type="ECO:0000313" key="2">
    <source>
        <dbReference type="Proteomes" id="UP000179157"/>
    </source>
</evidence>
<name>A0A1F5UZ35_FRAXR</name>